<dbReference type="CDD" id="cd00207">
    <property type="entry name" value="fer2"/>
    <property type="match status" value="1"/>
</dbReference>
<protein>
    <submittedName>
        <fullName evidence="1">Phenylacetic acid degradation protein</fullName>
    </submittedName>
</protein>
<evidence type="ECO:0000313" key="1">
    <source>
        <dbReference type="EMBL" id="HBC36010.1"/>
    </source>
</evidence>
<dbReference type="InterPro" id="IPR036010">
    <property type="entry name" value="2Fe-2S_ferredoxin-like_sf"/>
</dbReference>
<dbReference type="InterPro" id="IPR012675">
    <property type="entry name" value="Beta-grasp_dom_sf"/>
</dbReference>
<accession>A0A352IX27</accession>
<gene>
    <name evidence="1" type="ORF">DC045_17240</name>
</gene>
<dbReference type="Proteomes" id="UP000263489">
    <property type="component" value="Unassembled WGS sequence"/>
</dbReference>
<sequence>EMDQNFALEDYEVEAGYVLSCQCYPISDKVVLDYDEM</sequence>
<name>A0A352IX27_9GAMM</name>
<comment type="caution">
    <text evidence="1">The sequence shown here is derived from an EMBL/GenBank/DDBJ whole genome shotgun (WGS) entry which is preliminary data.</text>
</comment>
<dbReference type="SUPFAM" id="SSF54292">
    <property type="entry name" value="2Fe-2S ferredoxin-like"/>
    <property type="match status" value="1"/>
</dbReference>
<reference evidence="1 2" key="1">
    <citation type="journal article" date="2018" name="Nat. Biotechnol.">
        <title>A standardized bacterial taxonomy based on genome phylogeny substantially revises the tree of life.</title>
        <authorList>
            <person name="Parks D.H."/>
            <person name="Chuvochina M."/>
            <person name="Waite D.W."/>
            <person name="Rinke C."/>
            <person name="Skarshewski A."/>
            <person name="Chaumeil P.A."/>
            <person name="Hugenholtz P."/>
        </authorList>
    </citation>
    <scope>NUCLEOTIDE SEQUENCE [LARGE SCALE GENOMIC DNA]</scope>
    <source>
        <strain evidence="1">UBA9380</strain>
    </source>
</reference>
<dbReference type="GO" id="GO:0051536">
    <property type="term" value="F:iron-sulfur cluster binding"/>
    <property type="evidence" value="ECO:0007669"/>
    <property type="project" value="InterPro"/>
</dbReference>
<feature type="non-terminal residue" evidence="1">
    <location>
        <position position="1"/>
    </location>
</feature>
<evidence type="ECO:0000313" key="2">
    <source>
        <dbReference type="Proteomes" id="UP000263489"/>
    </source>
</evidence>
<dbReference type="EMBL" id="DNNA01000272">
    <property type="protein sequence ID" value="HBC36010.1"/>
    <property type="molecule type" value="Genomic_DNA"/>
</dbReference>
<proteinExistence type="predicted"/>
<dbReference type="AlphaFoldDB" id="A0A352IX27"/>
<organism evidence="1 2">
    <name type="scientific">Marinobacter adhaerens</name>
    <dbReference type="NCBI Taxonomy" id="1033846"/>
    <lineage>
        <taxon>Bacteria</taxon>
        <taxon>Pseudomonadati</taxon>
        <taxon>Pseudomonadota</taxon>
        <taxon>Gammaproteobacteria</taxon>
        <taxon>Pseudomonadales</taxon>
        <taxon>Marinobacteraceae</taxon>
        <taxon>Marinobacter</taxon>
    </lineage>
</organism>
<dbReference type="Gene3D" id="3.10.20.30">
    <property type="match status" value="1"/>
</dbReference>
<dbReference type="InterPro" id="IPR001041">
    <property type="entry name" value="2Fe-2S_ferredoxin-type"/>
</dbReference>